<keyword evidence="1" id="KW-0812">Transmembrane</keyword>
<evidence type="ECO:0000313" key="3">
    <source>
        <dbReference type="Proteomes" id="UP000581769"/>
    </source>
</evidence>
<name>A0A840ITG9_9PSEU</name>
<feature type="transmembrane region" description="Helical" evidence="1">
    <location>
        <begin position="74"/>
        <end position="93"/>
    </location>
</feature>
<gene>
    <name evidence="2" type="ORF">BJY18_003231</name>
</gene>
<feature type="transmembrane region" description="Helical" evidence="1">
    <location>
        <begin position="44"/>
        <end position="62"/>
    </location>
</feature>
<comment type="caution">
    <text evidence="2">The sequence shown here is derived from an EMBL/GenBank/DDBJ whole genome shotgun (WGS) entry which is preliminary data.</text>
</comment>
<organism evidence="2 3">
    <name type="scientific">Amycolatopsis jiangsuensis</name>
    <dbReference type="NCBI Taxonomy" id="1181879"/>
    <lineage>
        <taxon>Bacteria</taxon>
        <taxon>Bacillati</taxon>
        <taxon>Actinomycetota</taxon>
        <taxon>Actinomycetes</taxon>
        <taxon>Pseudonocardiales</taxon>
        <taxon>Pseudonocardiaceae</taxon>
        <taxon>Amycolatopsis</taxon>
    </lineage>
</organism>
<keyword evidence="3" id="KW-1185">Reference proteome</keyword>
<dbReference type="RefSeq" id="WP_184780723.1">
    <property type="nucleotide sequence ID" value="NZ_JACHMG010000001.1"/>
</dbReference>
<protein>
    <submittedName>
        <fullName evidence="2">Uncharacterized protein</fullName>
    </submittedName>
</protein>
<dbReference type="EMBL" id="JACHMG010000001">
    <property type="protein sequence ID" value="MBB4685746.1"/>
    <property type="molecule type" value="Genomic_DNA"/>
</dbReference>
<reference evidence="2 3" key="1">
    <citation type="submission" date="2020-08" db="EMBL/GenBank/DDBJ databases">
        <title>Sequencing the genomes of 1000 actinobacteria strains.</title>
        <authorList>
            <person name="Klenk H.-P."/>
        </authorList>
    </citation>
    <scope>NUCLEOTIDE SEQUENCE [LARGE SCALE GENOMIC DNA]</scope>
    <source>
        <strain evidence="2 3">DSM 45859</strain>
    </source>
</reference>
<accession>A0A840ITG9</accession>
<sequence>MTRRSWRIVLSGLAIVYLALGGWAAVDASSFGTVVAPFGAANPHLVRDFAACAATFGLGLLIASRRYTWRTPALTLAAIWNGAHAVIHIVDITEAHPFFVGPLEAALLVFASALFTTLALLSARGGSRDHRPQ</sequence>
<dbReference type="AlphaFoldDB" id="A0A840ITG9"/>
<dbReference type="Proteomes" id="UP000581769">
    <property type="component" value="Unassembled WGS sequence"/>
</dbReference>
<feature type="transmembrane region" description="Helical" evidence="1">
    <location>
        <begin position="105"/>
        <end position="123"/>
    </location>
</feature>
<keyword evidence="1" id="KW-0472">Membrane</keyword>
<proteinExistence type="predicted"/>
<evidence type="ECO:0000313" key="2">
    <source>
        <dbReference type="EMBL" id="MBB4685746.1"/>
    </source>
</evidence>
<keyword evidence="1" id="KW-1133">Transmembrane helix</keyword>
<evidence type="ECO:0000256" key="1">
    <source>
        <dbReference type="SAM" id="Phobius"/>
    </source>
</evidence>